<evidence type="ECO:0000313" key="1">
    <source>
        <dbReference type="EMBL" id="SCZ41386.1"/>
    </source>
</evidence>
<name>A0A1G5NVL1_AFIMA</name>
<dbReference type="Proteomes" id="UP000199347">
    <property type="component" value="Unassembled WGS sequence"/>
</dbReference>
<keyword evidence="2" id="KW-1185">Reference proteome</keyword>
<dbReference type="EMBL" id="FMVW01000006">
    <property type="protein sequence ID" value="SCZ41386.1"/>
    <property type="molecule type" value="Genomic_DNA"/>
</dbReference>
<dbReference type="AlphaFoldDB" id="A0A1G5NVL1"/>
<organism evidence="1 2">
    <name type="scientific">Afifella marina DSM 2698</name>
    <dbReference type="NCBI Taxonomy" id="1120955"/>
    <lineage>
        <taxon>Bacteria</taxon>
        <taxon>Pseudomonadati</taxon>
        <taxon>Pseudomonadota</taxon>
        <taxon>Alphaproteobacteria</taxon>
        <taxon>Hyphomicrobiales</taxon>
        <taxon>Afifellaceae</taxon>
        <taxon>Afifella</taxon>
    </lineage>
</organism>
<proteinExistence type="predicted"/>
<dbReference type="Pfam" id="PF04214">
    <property type="entry name" value="DUF411"/>
    <property type="match status" value="1"/>
</dbReference>
<gene>
    <name evidence="1" type="ORF">SAMN03080610_02757</name>
</gene>
<evidence type="ECO:0000313" key="2">
    <source>
        <dbReference type="Proteomes" id="UP000199347"/>
    </source>
</evidence>
<dbReference type="STRING" id="1120955.SAMN03080610_02757"/>
<sequence length="128" mass="13608">MTVYKDPSCGCCTAWADKMRTEGFVVEIVPTDDIAAVKQQFGVPDELASCHTAVVGGYVLEGHVPSAMVERLLDEKPMTAGLAVPGMPVGSEGMAMPGMEPDTYPVVSFGASGQSTYARYRGEERLSD</sequence>
<protein>
    <submittedName>
        <fullName evidence="1">Uncharacterized conserved protein</fullName>
    </submittedName>
</protein>
<reference evidence="1 2" key="1">
    <citation type="submission" date="2016-10" db="EMBL/GenBank/DDBJ databases">
        <authorList>
            <person name="de Groot N.N."/>
        </authorList>
    </citation>
    <scope>NUCLEOTIDE SEQUENCE [LARGE SCALE GENOMIC DNA]</scope>
    <source>
        <strain evidence="1 2">DSM 2698</strain>
    </source>
</reference>
<dbReference type="InterPro" id="IPR007332">
    <property type="entry name" value="DUF411"/>
</dbReference>
<accession>A0A1G5NVL1</accession>